<dbReference type="InterPro" id="IPR006949">
    <property type="entry name" value="Barrel_Baseplate_J-like"/>
</dbReference>
<evidence type="ECO:0000259" key="3">
    <source>
        <dbReference type="Pfam" id="PF26078"/>
    </source>
</evidence>
<name>A0A1Y6CS14_9PROT</name>
<dbReference type="Pfam" id="PF26078">
    <property type="entry name" value="Baseplate_J_M"/>
    <property type="match status" value="1"/>
</dbReference>
<dbReference type="PANTHER" id="PTHR37829:SF3">
    <property type="entry name" value="PROTEIN JAYE-RELATED"/>
    <property type="match status" value="1"/>
</dbReference>
<dbReference type="InterPro" id="IPR052399">
    <property type="entry name" value="Phage_Baseplate_Assmbl_Protein"/>
</dbReference>
<sequence length="353" mass="36710">MPFLRPTPQEIRDRLAAEIEAALPGADARTRRSVEGVLARMMAIVSHELHGYQEWISRQILPDSADAEELERHAAIWGIARAGAVSAQGRVTLTGLAGVTVPAGTELRRADDQRYLTTADVQIGAGGTAPATVEAVTAGAAAVAAIGTTLALTATLAGVQSQAAVVDDGAGNGIAGGVDQESDAGLRARILDRIQLPPHGGNRHDYAAWVKEVVGETQVWVYSSYLGTGTVGVTFVMPDGSLPPPSVVEQVQSHIDEKRPVTADVTVFAPIADLVDFTILLDPDTTAGRAAVEAELADLLVREAEPGGTLPRSRVRAAISAAVGEYSHELQVPAGDIVSAAGHIARLGAITWA</sequence>
<dbReference type="InterPro" id="IPR058531">
    <property type="entry name" value="Baseplate_J_M"/>
</dbReference>
<dbReference type="InterPro" id="IPR058530">
    <property type="entry name" value="Baseplate_J-like_C"/>
</dbReference>
<feature type="domain" description="Baseplate J-like C-terminal" evidence="4">
    <location>
        <begin position="276"/>
        <end position="352"/>
    </location>
</feature>
<evidence type="ECO:0000259" key="2">
    <source>
        <dbReference type="Pfam" id="PF04865"/>
    </source>
</evidence>
<feature type="domain" description="Baseplate protein J-like barrel" evidence="2">
    <location>
        <begin position="91"/>
        <end position="163"/>
    </location>
</feature>
<evidence type="ECO:0000256" key="1">
    <source>
        <dbReference type="ARBA" id="ARBA00038087"/>
    </source>
</evidence>
<dbReference type="EMBL" id="FWZX01000037">
    <property type="protein sequence ID" value="SMF77481.1"/>
    <property type="molecule type" value="Genomic_DNA"/>
</dbReference>
<dbReference type="STRING" id="560819.SAMN05428998_1376"/>
<dbReference type="Pfam" id="PF04865">
    <property type="entry name" value="Baseplate_J"/>
    <property type="match status" value="1"/>
</dbReference>
<accession>A0A1Y6CS14</accession>
<organism evidence="6 7">
    <name type="scientific">Tistlia consotensis USBA 355</name>
    <dbReference type="NCBI Taxonomy" id="560819"/>
    <lineage>
        <taxon>Bacteria</taxon>
        <taxon>Pseudomonadati</taxon>
        <taxon>Pseudomonadota</taxon>
        <taxon>Alphaproteobacteria</taxon>
        <taxon>Rhodospirillales</taxon>
        <taxon>Rhodovibrionaceae</taxon>
        <taxon>Tistlia</taxon>
    </lineage>
</organism>
<dbReference type="Proteomes" id="UP000192917">
    <property type="component" value="Unassembled WGS sequence"/>
</dbReference>
<feature type="domain" description="Baseplate J-like central" evidence="3">
    <location>
        <begin position="198"/>
        <end position="269"/>
    </location>
</feature>
<dbReference type="RefSeq" id="WP_085126028.1">
    <property type="nucleotide sequence ID" value="NZ_FWZX01000037.1"/>
</dbReference>
<keyword evidence="7" id="KW-1185">Reference proteome</keyword>
<dbReference type="AlphaFoldDB" id="A0A1Y6CS14"/>
<dbReference type="PANTHER" id="PTHR37829">
    <property type="entry name" value="PHAGE-LIKE ELEMENT PBSX PROTEIN XKDT"/>
    <property type="match status" value="1"/>
</dbReference>
<comment type="similarity">
    <text evidence="1">Belongs to the Mu gp47/PBSX XkdT family.</text>
</comment>
<evidence type="ECO:0000313" key="7">
    <source>
        <dbReference type="Proteomes" id="UP000192917"/>
    </source>
</evidence>
<protein>
    <submittedName>
        <fullName evidence="6">Uncharacterized phage protein gp47/JayE</fullName>
    </submittedName>
</protein>
<dbReference type="EMBL" id="FWZX01000051">
    <property type="protein sequence ID" value="SMF83827.1"/>
    <property type="molecule type" value="Genomic_DNA"/>
</dbReference>
<gene>
    <name evidence="5" type="ORF">SAMN05428998_1376</name>
    <name evidence="6" type="ORF">SAMN05428998_15123</name>
</gene>
<proteinExistence type="inferred from homology"/>
<dbReference type="Pfam" id="PF26079">
    <property type="entry name" value="Baseplate_J_C"/>
    <property type="match status" value="1"/>
</dbReference>
<reference evidence="6 7" key="1">
    <citation type="submission" date="2017-04" db="EMBL/GenBank/DDBJ databases">
        <authorList>
            <person name="Afonso C.L."/>
            <person name="Miller P.J."/>
            <person name="Scott M.A."/>
            <person name="Spackman E."/>
            <person name="Goraichik I."/>
            <person name="Dimitrov K.M."/>
            <person name="Suarez D.L."/>
            <person name="Swayne D.E."/>
        </authorList>
    </citation>
    <scope>NUCLEOTIDE SEQUENCE [LARGE SCALE GENOMIC DNA]</scope>
    <source>
        <strain evidence="6 7">USBA 355</strain>
    </source>
</reference>
<evidence type="ECO:0000259" key="4">
    <source>
        <dbReference type="Pfam" id="PF26079"/>
    </source>
</evidence>
<evidence type="ECO:0000313" key="6">
    <source>
        <dbReference type="EMBL" id="SMF83827.1"/>
    </source>
</evidence>
<evidence type="ECO:0000313" key="5">
    <source>
        <dbReference type="EMBL" id="SMF77481.1"/>
    </source>
</evidence>